<sequence length="271" mass="31173">MIHEVLLDLSQKADNIINSKIGFNMDFIKRVTEKALAIVACKSLEELESFSISETPRKSLKKSDHFEENKIHLHSNKNSLENESEFINDNIMPSTQEEGEEDIEVNPNRDNCEEEHNTNKNKTNEIYNDFLPTRTLQANISNSSKEANSYSNKVVSDVCESMPFDKIKNNIDDNIIQETSISNDNVTIQNSQWRKFNEEPILKSGNQTIIISDSDSSNEVSVETETPPIFETSLKHTKENLKNEDENTKNRISEKFIYITQIWNLQKIHSC</sequence>
<accession>A0AAV4PRG9</accession>
<organism evidence="1 2">
    <name type="scientific">Caerostris extrusa</name>
    <name type="common">Bark spider</name>
    <name type="synonym">Caerostris bankana</name>
    <dbReference type="NCBI Taxonomy" id="172846"/>
    <lineage>
        <taxon>Eukaryota</taxon>
        <taxon>Metazoa</taxon>
        <taxon>Ecdysozoa</taxon>
        <taxon>Arthropoda</taxon>
        <taxon>Chelicerata</taxon>
        <taxon>Arachnida</taxon>
        <taxon>Araneae</taxon>
        <taxon>Araneomorphae</taxon>
        <taxon>Entelegynae</taxon>
        <taxon>Araneoidea</taxon>
        <taxon>Araneidae</taxon>
        <taxon>Caerostris</taxon>
    </lineage>
</organism>
<evidence type="ECO:0000313" key="2">
    <source>
        <dbReference type="Proteomes" id="UP001054945"/>
    </source>
</evidence>
<gene>
    <name evidence="1" type="ORF">CEXT_116821</name>
</gene>
<dbReference type="Proteomes" id="UP001054945">
    <property type="component" value="Unassembled WGS sequence"/>
</dbReference>
<comment type="caution">
    <text evidence="1">The sequence shown here is derived from an EMBL/GenBank/DDBJ whole genome shotgun (WGS) entry which is preliminary data.</text>
</comment>
<keyword evidence="2" id="KW-1185">Reference proteome</keyword>
<reference evidence="1 2" key="1">
    <citation type="submission" date="2021-06" db="EMBL/GenBank/DDBJ databases">
        <title>Caerostris extrusa draft genome.</title>
        <authorList>
            <person name="Kono N."/>
            <person name="Arakawa K."/>
        </authorList>
    </citation>
    <scope>NUCLEOTIDE SEQUENCE [LARGE SCALE GENOMIC DNA]</scope>
</reference>
<evidence type="ECO:0000313" key="1">
    <source>
        <dbReference type="EMBL" id="GIX99259.1"/>
    </source>
</evidence>
<name>A0AAV4PRG9_CAEEX</name>
<protein>
    <submittedName>
        <fullName evidence="1">Uncharacterized protein</fullName>
    </submittedName>
</protein>
<dbReference type="AlphaFoldDB" id="A0AAV4PRG9"/>
<dbReference type="EMBL" id="BPLR01005021">
    <property type="protein sequence ID" value="GIX99259.1"/>
    <property type="molecule type" value="Genomic_DNA"/>
</dbReference>
<proteinExistence type="predicted"/>